<dbReference type="HOGENOM" id="CLU_1223595_0_0_9"/>
<dbReference type="Gene3D" id="1.10.357.10">
    <property type="entry name" value="Tetracycline Repressor, domain 2"/>
    <property type="match status" value="1"/>
</dbReference>
<keyword evidence="5" id="KW-1185">Reference proteome</keyword>
<evidence type="ECO:0000259" key="3">
    <source>
        <dbReference type="PROSITE" id="PS50977"/>
    </source>
</evidence>
<evidence type="ECO:0000256" key="1">
    <source>
        <dbReference type="ARBA" id="ARBA00023125"/>
    </source>
</evidence>
<dbReference type="RefSeq" id="WP_005842373.1">
    <property type="nucleotide sequence ID" value="NZ_GG697142.2"/>
</dbReference>
<comment type="caution">
    <text evidence="4">The sequence shown here is derived from an EMBL/GenBank/DDBJ whole genome shotgun (WGS) entry which is preliminary data.</text>
</comment>
<accession>C9KPS9</accession>
<dbReference type="InterPro" id="IPR050624">
    <property type="entry name" value="HTH-type_Tx_Regulator"/>
</dbReference>
<protein>
    <submittedName>
        <fullName evidence="4">Transcriptional regulator, TetR family</fullName>
    </submittedName>
</protein>
<dbReference type="PANTHER" id="PTHR43479:SF11">
    <property type="entry name" value="ACREF_ENVCD OPERON REPRESSOR-RELATED"/>
    <property type="match status" value="1"/>
</dbReference>
<dbReference type="GO" id="GO:0003677">
    <property type="term" value="F:DNA binding"/>
    <property type="evidence" value="ECO:0007669"/>
    <property type="project" value="UniProtKB-UniRule"/>
</dbReference>
<dbReference type="GeneID" id="93482545"/>
<dbReference type="PRINTS" id="PR00455">
    <property type="entry name" value="HTHTETR"/>
</dbReference>
<sequence length="228" mass="26267">MLKNHSEEVRQRILETAKDLFLSDGYKKTTIAKIVSVSGVSSGSIYHWYKNKQEIFEEIVQELMQEAQRLIERDMAGRPPACRYAALLEMELQAIEHNPIIREIFCVALGSGEMFLPLVRRHTEYVARLFGDRLTVEECRARILFIHAAMNGYLFAFQQEREAQRTALRQFFLSTSLMILGLSKAEQRACVREIEAAREKWQAKGRQLLAQLTFLAEDADDEKGPDEP</sequence>
<feature type="domain" description="HTH tetR-type" evidence="3">
    <location>
        <begin position="7"/>
        <end position="67"/>
    </location>
</feature>
<dbReference type="STRING" id="500635.MITSMUL_05237"/>
<dbReference type="AlphaFoldDB" id="C9KPS9"/>
<dbReference type="Pfam" id="PF00440">
    <property type="entry name" value="TetR_N"/>
    <property type="match status" value="1"/>
</dbReference>
<evidence type="ECO:0000313" key="5">
    <source>
        <dbReference type="Proteomes" id="UP000003671"/>
    </source>
</evidence>
<dbReference type="PANTHER" id="PTHR43479">
    <property type="entry name" value="ACREF/ENVCD OPERON REPRESSOR-RELATED"/>
    <property type="match status" value="1"/>
</dbReference>
<feature type="DNA-binding region" description="H-T-H motif" evidence="2">
    <location>
        <begin position="30"/>
        <end position="49"/>
    </location>
</feature>
<organism evidence="4 5">
    <name type="scientific">Mitsuokella multacida DSM 20544</name>
    <dbReference type="NCBI Taxonomy" id="500635"/>
    <lineage>
        <taxon>Bacteria</taxon>
        <taxon>Bacillati</taxon>
        <taxon>Bacillota</taxon>
        <taxon>Negativicutes</taxon>
        <taxon>Selenomonadales</taxon>
        <taxon>Selenomonadaceae</taxon>
        <taxon>Mitsuokella</taxon>
    </lineage>
</organism>
<dbReference type="SUPFAM" id="SSF46689">
    <property type="entry name" value="Homeodomain-like"/>
    <property type="match status" value="1"/>
</dbReference>
<gene>
    <name evidence="4" type="ORF">MITSMUL_05237</name>
</gene>
<proteinExistence type="predicted"/>
<evidence type="ECO:0000313" key="4">
    <source>
        <dbReference type="EMBL" id="EEX68234.1"/>
    </source>
</evidence>
<evidence type="ECO:0000256" key="2">
    <source>
        <dbReference type="PROSITE-ProRule" id="PRU00335"/>
    </source>
</evidence>
<dbReference type="eggNOG" id="COG1309">
    <property type="taxonomic scope" value="Bacteria"/>
</dbReference>
<dbReference type="InterPro" id="IPR009057">
    <property type="entry name" value="Homeodomain-like_sf"/>
</dbReference>
<keyword evidence="1 2" id="KW-0238">DNA-binding</keyword>
<reference evidence="4" key="1">
    <citation type="submission" date="2009-09" db="EMBL/GenBank/DDBJ databases">
        <authorList>
            <person name="Weinstock G."/>
            <person name="Sodergren E."/>
            <person name="Clifton S."/>
            <person name="Fulton L."/>
            <person name="Fulton B."/>
            <person name="Courtney L."/>
            <person name="Fronick C."/>
            <person name="Harrison M."/>
            <person name="Strong C."/>
            <person name="Farmer C."/>
            <person name="Delahaunty K."/>
            <person name="Markovic C."/>
            <person name="Hall O."/>
            <person name="Minx P."/>
            <person name="Tomlinson C."/>
            <person name="Mitreva M."/>
            <person name="Nelson J."/>
            <person name="Hou S."/>
            <person name="Wollam A."/>
            <person name="Pepin K.H."/>
            <person name="Johnson M."/>
            <person name="Bhonagiri V."/>
            <person name="Nash W.E."/>
            <person name="Warren W."/>
            <person name="Chinwalla A."/>
            <person name="Mardis E.R."/>
            <person name="Wilson R.K."/>
        </authorList>
    </citation>
    <scope>NUCLEOTIDE SEQUENCE [LARGE SCALE GENOMIC DNA]</scope>
    <source>
        <strain evidence="4">DSM 20544</strain>
    </source>
</reference>
<dbReference type="PROSITE" id="PS50977">
    <property type="entry name" value="HTH_TETR_2"/>
    <property type="match status" value="1"/>
</dbReference>
<name>C9KPS9_9FIRM</name>
<dbReference type="PATRIC" id="fig|500635.8.peg.1885"/>
<dbReference type="InterPro" id="IPR001647">
    <property type="entry name" value="HTH_TetR"/>
</dbReference>
<dbReference type="EMBL" id="ABWK02000020">
    <property type="protein sequence ID" value="EEX68234.1"/>
    <property type="molecule type" value="Genomic_DNA"/>
</dbReference>
<dbReference type="Proteomes" id="UP000003671">
    <property type="component" value="Unassembled WGS sequence"/>
</dbReference>